<dbReference type="Gene3D" id="3.40.50.2300">
    <property type="match status" value="1"/>
</dbReference>
<dbReference type="InterPro" id="IPR011006">
    <property type="entry name" value="CheY-like_superfamily"/>
</dbReference>
<dbReference type="SUPFAM" id="SSF52172">
    <property type="entry name" value="CheY-like"/>
    <property type="match status" value="1"/>
</dbReference>
<keyword evidence="1 5" id="KW-0597">Phosphoprotein</keyword>
<proteinExistence type="predicted"/>
<evidence type="ECO:0000256" key="1">
    <source>
        <dbReference type="ARBA" id="ARBA00022553"/>
    </source>
</evidence>
<accession>A0AAU8LUX6</accession>
<dbReference type="EMBL" id="CP159373">
    <property type="protein sequence ID" value="XCN72971.1"/>
    <property type="molecule type" value="Genomic_DNA"/>
</dbReference>
<evidence type="ECO:0000256" key="3">
    <source>
        <dbReference type="ARBA" id="ARBA00023015"/>
    </source>
</evidence>
<dbReference type="GO" id="GO:0000160">
    <property type="term" value="P:phosphorelay signal transduction system"/>
    <property type="evidence" value="ECO:0007669"/>
    <property type="project" value="UniProtKB-KW"/>
</dbReference>
<dbReference type="SMART" id="SM00448">
    <property type="entry name" value="REC"/>
    <property type="match status" value="1"/>
</dbReference>
<reference evidence="7" key="2">
    <citation type="submission" date="2024-06" db="EMBL/GenBank/DDBJ databases">
        <authorList>
            <person name="Plum-Jensen L.E."/>
            <person name="Schramm A."/>
            <person name="Marshall I.P.G."/>
        </authorList>
    </citation>
    <scope>NUCLEOTIDE SEQUENCE</scope>
    <source>
        <strain evidence="7">Rat1</strain>
    </source>
</reference>
<dbReference type="InterPro" id="IPR050595">
    <property type="entry name" value="Bact_response_regulator"/>
</dbReference>
<protein>
    <submittedName>
        <fullName evidence="7">Response regulator</fullName>
    </submittedName>
</protein>
<dbReference type="KEGG" id="eaj:Q3M24_22285"/>
<reference evidence="7" key="1">
    <citation type="journal article" date="2024" name="Syst. Appl. Microbiol.">
        <title>First single-strain enrichments of Electrothrix cable bacteria, description of E. aestuarii sp. nov. and E. rattekaaiensis sp. nov., and proposal of a cable bacteria taxonomy following the rules of the SeqCode.</title>
        <authorList>
            <person name="Plum-Jensen L.E."/>
            <person name="Schramm A."/>
            <person name="Marshall I.P.G."/>
        </authorList>
    </citation>
    <scope>NUCLEOTIDE SEQUENCE</scope>
    <source>
        <strain evidence="7">Rat1</strain>
    </source>
</reference>
<organism evidence="7">
    <name type="scientific">Candidatus Electrothrix aestuarii</name>
    <dbReference type="NCBI Taxonomy" id="3062594"/>
    <lineage>
        <taxon>Bacteria</taxon>
        <taxon>Pseudomonadati</taxon>
        <taxon>Thermodesulfobacteriota</taxon>
        <taxon>Desulfobulbia</taxon>
        <taxon>Desulfobulbales</taxon>
        <taxon>Desulfobulbaceae</taxon>
        <taxon>Candidatus Electrothrix</taxon>
    </lineage>
</organism>
<dbReference type="InterPro" id="IPR001789">
    <property type="entry name" value="Sig_transdc_resp-reg_receiver"/>
</dbReference>
<sequence length="148" mass="16427">MDIEGHLPTKVLLVDDEEDFAQLLSRRLETRGMRVTAVTCGEEAVSLVGKRAFDVAVVDLSMPGIDGLETLRQIKARRPNLEVLMLTGHATVAGGIEAMKQGASDFLLKPVEMEELLAKIETAKQSRLTARHRKADAEMQDILKRMSW</sequence>
<evidence type="ECO:0000256" key="5">
    <source>
        <dbReference type="PROSITE-ProRule" id="PRU00169"/>
    </source>
</evidence>
<keyword evidence="2" id="KW-0902">Two-component regulatory system</keyword>
<feature type="domain" description="Response regulatory" evidence="6">
    <location>
        <begin position="10"/>
        <end position="124"/>
    </location>
</feature>
<keyword evidence="3" id="KW-0805">Transcription regulation</keyword>
<gene>
    <name evidence="7" type="ORF">Q3M24_22285</name>
</gene>
<dbReference type="PANTHER" id="PTHR44591">
    <property type="entry name" value="STRESS RESPONSE REGULATOR PROTEIN 1"/>
    <property type="match status" value="1"/>
</dbReference>
<dbReference type="AlphaFoldDB" id="A0AAU8LUX6"/>
<evidence type="ECO:0000313" key="7">
    <source>
        <dbReference type="EMBL" id="XCN72971.1"/>
    </source>
</evidence>
<name>A0AAU8LUX6_9BACT</name>
<evidence type="ECO:0000256" key="4">
    <source>
        <dbReference type="ARBA" id="ARBA00023163"/>
    </source>
</evidence>
<feature type="modified residue" description="4-aspartylphosphate" evidence="5">
    <location>
        <position position="59"/>
    </location>
</feature>
<evidence type="ECO:0000259" key="6">
    <source>
        <dbReference type="PROSITE" id="PS50110"/>
    </source>
</evidence>
<keyword evidence="4" id="KW-0804">Transcription</keyword>
<evidence type="ECO:0000256" key="2">
    <source>
        <dbReference type="ARBA" id="ARBA00023012"/>
    </source>
</evidence>
<dbReference type="FunFam" id="3.40.50.2300:FF:000018">
    <property type="entry name" value="DNA-binding transcriptional regulator NtrC"/>
    <property type="match status" value="1"/>
</dbReference>
<dbReference type="PANTHER" id="PTHR44591:SF14">
    <property type="entry name" value="PROTEIN PILG"/>
    <property type="match status" value="1"/>
</dbReference>
<dbReference type="Pfam" id="PF00072">
    <property type="entry name" value="Response_reg"/>
    <property type="match status" value="1"/>
</dbReference>
<dbReference type="PROSITE" id="PS50110">
    <property type="entry name" value="RESPONSE_REGULATORY"/>
    <property type="match status" value="1"/>
</dbReference>